<dbReference type="AlphaFoldDB" id="A0A1V6S0I0"/>
<evidence type="ECO:0000256" key="1">
    <source>
        <dbReference type="SAM" id="MobiDB-lite"/>
    </source>
</evidence>
<organism evidence="2 3">
    <name type="scientific">Penicillium vulpinum</name>
    <dbReference type="NCBI Taxonomy" id="29845"/>
    <lineage>
        <taxon>Eukaryota</taxon>
        <taxon>Fungi</taxon>
        <taxon>Dikarya</taxon>
        <taxon>Ascomycota</taxon>
        <taxon>Pezizomycotina</taxon>
        <taxon>Eurotiomycetes</taxon>
        <taxon>Eurotiomycetidae</taxon>
        <taxon>Eurotiales</taxon>
        <taxon>Aspergillaceae</taxon>
        <taxon>Penicillium</taxon>
    </lineage>
</organism>
<feature type="region of interest" description="Disordered" evidence="1">
    <location>
        <begin position="128"/>
        <end position="148"/>
    </location>
</feature>
<accession>A0A1V6S0I0</accession>
<protein>
    <submittedName>
        <fullName evidence="2">Uncharacterized protein</fullName>
    </submittedName>
</protein>
<feature type="region of interest" description="Disordered" evidence="1">
    <location>
        <begin position="1"/>
        <end position="29"/>
    </location>
</feature>
<proteinExistence type="predicted"/>
<comment type="caution">
    <text evidence="2">The sequence shown here is derived from an EMBL/GenBank/DDBJ whole genome shotgun (WGS) entry which is preliminary data.</text>
</comment>
<feature type="compositionally biased region" description="Polar residues" evidence="1">
    <location>
        <begin position="136"/>
        <end position="146"/>
    </location>
</feature>
<feature type="compositionally biased region" description="Basic and acidic residues" evidence="1">
    <location>
        <begin position="1"/>
        <end position="15"/>
    </location>
</feature>
<evidence type="ECO:0000313" key="3">
    <source>
        <dbReference type="Proteomes" id="UP000191518"/>
    </source>
</evidence>
<gene>
    <name evidence="2" type="ORF">PENVUL_c013G01027</name>
</gene>
<evidence type="ECO:0000313" key="2">
    <source>
        <dbReference type="EMBL" id="OQE07527.1"/>
    </source>
</evidence>
<keyword evidence="3" id="KW-1185">Reference proteome</keyword>
<dbReference type="EMBL" id="MDYP01000013">
    <property type="protein sequence ID" value="OQE07527.1"/>
    <property type="molecule type" value="Genomic_DNA"/>
</dbReference>
<name>A0A1V6S0I0_9EURO</name>
<dbReference type="Proteomes" id="UP000191518">
    <property type="component" value="Unassembled WGS sequence"/>
</dbReference>
<sequence length="195" mass="21617">MTSKRQRADPDEGPSKRPTTTSRLTTSQKEHVDNLIGSYSNRVLKYTRATDRIRAKAEQVKMARRSFDDAHDQHKLQLKYMLQIASDLTECEDAYNAEYAKIINLIDAENSDILKGALRSTLNMVRLPSPEGEARPQSTRPTTTAGLANIPSDHEAAISASTATSMGISQEFVAQLNGAIEDEIYNGLDLEDLYA</sequence>
<reference evidence="3" key="1">
    <citation type="journal article" date="2017" name="Nat. Microbiol.">
        <title>Global analysis of biosynthetic gene clusters reveals vast potential of secondary metabolite production in Penicillium species.</title>
        <authorList>
            <person name="Nielsen J.C."/>
            <person name="Grijseels S."/>
            <person name="Prigent S."/>
            <person name="Ji B."/>
            <person name="Dainat J."/>
            <person name="Nielsen K.F."/>
            <person name="Frisvad J.C."/>
            <person name="Workman M."/>
            <person name="Nielsen J."/>
        </authorList>
    </citation>
    <scope>NUCLEOTIDE SEQUENCE [LARGE SCALE GENOMIC DNA]</scope>
    <source>
        <strain evidence="3">IBT 29486</strain>
    </source>
</reference>
<feature type="compositionally biased region" description="Polar residues" evidence="1">
    <location>
        <begin position="17"/>
        <end position="27"/>
    </location>
</feature>